<dbReference type="GO" id="GO:0008270">
    <property type="term" value="F:zinc ion binding"/>
    <property type="evidence" value="ECO:0007669"/>
    <property type="project" value="UniProtKB-KW"/>
</dbReference>
<name>A0A1Y2FXV7_9BASI</name>
<gene>
    <name evidence="7" type="ORF">BCR35DRAFT_301265</name>
</gene>
<dbReference type="AlphaFoldDB" id="A0A1Y2FXV7"/>
<keyword evidence="1" id="KW-0479">Metal-binding</keyword>
<dbReference type="Gene3D" id="6.10.140.2220">
    <property type="match status" value="1"/>
</dbReference>
<protein>
    <recommendedName>
        <fullName evidence="6">MYND-type domain-containing protein</fullName>
    </recommendedName>
</protein>
<keyword evidence="3" id="KW-0862">Zinc</keyword>
<accession>A0A1Y2FXV7</accession>
<dbReference type="InterPro" id="IPR002893">
    <property type="entry name" value="Znf_MYND"/>
</dbReference>
<organism evidence="7 8">
    <name type="scientific">Leucosporidium creatinivorum</name>
    <dbReference type="NCBI Taxonomy" id="106004"/>
    <lineage>
        <taxon>Eukaryota</taxon>
        <taxon>Fungi</taxon>
        <taxon>Dikarya</taxon>
        <taxon>Basidiomycota</taxon>
        <taxon>Pucciniomycotina</taxon>
        <taxon>Microbotryomycetes</taxon>
        <taxon>Leucosporidiales</taxon>
        <taxon>Leucosporidium</taxon>
    </lineage>
</organism>
<feature type="region of interest" description="Disordered" evidence="5">
    <location>
        <begin position="40"/>
        <end position="68"/>
    </location>
</feature>
<evidence type="ECO:0000256" key="3">
    <source>
        <dbReference type="ARBA" id="ARBA00022833"/>
    </source>
</evidence>
<proteinExistence type="predicted"/>
<keyword evidence="2 4" id="KW-0863">Zinc-finger</keyword>
<evidence type="ECO:0000256" key="2">
    <source>
        <dbReference type="ARBA" id="ARBA00022771"/>
    </source>
</evidence>
<dbReference type="PROSITE" id="PS50865">
    <property type="entry name" value="ZF_MYND_2"/>
    <property type="match status" value="1"/>
</dbReference>
<evidence type="ECO:0000256" key="4">
    <source>
        <dbReference type="PROSITE-ProRule" id="PRU00134"/>
    </source>
</evidence>
<dbReference type="Pfam" id="PF01753">
    <property type="entry name" value="zf-MYND"/>
    <property type="match status" value="1"/>
</dbReference>
<evidence type="ECO:0000313" key="7">
    <source>
        <dbReference type="EMBL" id="ORY88897.1"/>
    </source>
</evidence>
<feature type="compositionally biased region" description="Acidic residues" evidence="5">
    <location>
        <begin position="51"/>
        <end position="64"/>
    </location>
</feature>
<dbReference type="OrthoDB" id="341421at2759"/>
<evidence type="ECO:0000259" key="6">
    <source>
        <dbReference type="PROSITE" id="PS50865"/>
    </source>
</evidence>
<dbReference type="SUPFAM" id="SSF144232">
    <property type="entry name" value="HIT/MYND zinc finger-like"/>
    <property type="match status" value="1"/>
</dbReference>
<comment type="caution">
    <text evidence="7">The sequence shown here is derived from an EMBL/GenBank/DDBJ whole genome shotgun (WGS) entry which is preliminary data.</text>
</comment>
<dbReference type="Proteomes" id="UP000193467">
    <property type="component" value="Unassembled WGS sequence"/>
</dbReference>
<dbReference type="PROSITE" id="PS01360">
    <property type="entry name" value="ZF_MYND_1"/>
    <property type="match status" value="1"/>
</dbReference>
<evidence type="ECO:0000313" key="8">
    <source>
        <dbReference type="Proteomes" id="UP000193467"/>
    </source>
</evidence>
<keyword evidence="8" id="KW-1185">Reference proteome</keyword>
<evidence type="ECO:0000256" key="1">
    <source>
        <dbReference type="ARBA" id="ARBA00022723"/>
    </source>
</evidence>
<sequence length="267" mass="29529">MAPCAVCDKANSTKQCGRCKAETYCSVECQTSAWKAGHKKTCGKPAPVAVEPEEEDDKEGEVEDLTSTQAQELSPWLIPGRITFWHWPEGAFTPKQHFSAKMAMTTLATEDVGSLDMATLEDLRDPHLTSSPAAMLDPSIRMYRLLKIIRLWWLGTVQSLTPAGQEELRNRLKSIHKSTYTDDELKDPKSASDALLKRLQADVAGVLGDLVAPKVKQGWEAIGRLYVEVQSIAGMPRTAEDLRGVKDNIEFVEMLARMDARQKGGKA</sequence>
<dbReference type="InParanoid" id="A0A1Y2FXV7"/>
<reference evidence="7 8" key="1">
    <citation type="submission" date="2016-07" db="EMBL/GenBank/DDBJ databases">
        <title>Pervasive Adenine N6-methylation of Active Genes in Fungi.</title>
        <authorList>
            <consortium name="DOE Joint Genome Institute"/>
            <person name="Mondo S.J."/>
            <person name="Dannebaum R.O."/>
            <person name="Kuo R.C."/>
            <person name="Labutti K."/>
            <person name="Haridas S."/>
            <person name="Kuo A."/>
            <person name="Salamov A."/>
            <person name="Ahrendt S.R."/>
            <person name="Lipzen A."/>
            <person name="Sullivan W."/>
            <person name="Andreopoulos W.B."/>
            <person name="Clum A."/>
            <person name="Lindquist E."/>
            <person name="Daum C."/>
            <person name="Ramamoorthy G.K."/>
            <person name="Gryganskyi A."/>
            <person name="Culley D."/>
            <person name="Magnuson J.K."/>
            <person name="James T.Y."/>
            <person name="O'Malley M.A."/>
            <person name="Stajich J.E."/>
            <person name="Spatafora J.W."/>
            <person name="Visel A."/>
            <person name="Grigoriev I.V."/>
        </authorList>
    </citation>
    <scope>NUCLEOTIDE SEQUENCE [LARGE SCALE GENOMIC DNA]</scope>
    <source>
        <strain evidence="7 8">62-1032</strain>
    </source>
</reference>
<dbReference type="STRING" id="106004.A0A1Y2FXV7"/>
<dbReference type="EMBL" id="MCGR01000008">
    <property type="protein sequence ID" value="ORY88897.1"/>
    <property type="molecule type" value="Genomic_DNA"/>
</dbReference>
<evidence type="ECO:0000256" key="5">
    <source>
        <dbReference type="SAM" id="MobiDB-lite"/>
    </source>
</evidence>
<feature type="domain" description="MYND-type" evidence="6">
    <location>
        <begin position="4"/>
        <end position="42"/>
    </location>
</feature>